<reference evidence="1" key="1">
    <citation type="submission" date="2022-11" db="EMBL/GenBank/DDBJ databases">
        <title>Genome Sequence of Nemania bipapillata.</title>
        <authorList>
            <person name="Buettner E."/>
        </authorList>
    </citation>
    <scope>NUCLEOTIDE SEQUENCE</scope>
    <source>
        <strain evidence="1">CP14</strain>
    </source>
</reference>
<keyword evidence="2" id="KW-1185">Reference proteome</keyword>
<evidence type="ECO:0000313" key="1">
    <source>
        <dbReference type="EMBL" id="KAJ8107855.1"/>
    </source>
</evidence>
<gene>
    <name evidence="1" type="ORF">ONZ43_g6605</name>
</gene>
<protein>
    <submittedName>
        <fullName evidence="1">Uncharacterized protein</fullName>
    </submittedName>
</protein>
<accession>A0ACC2HYB1</accession>
<evidence type="ECO:0000313" key="2">
    <source>
        <dbReference type="Proteomes" id="UP001153334"/>
    </source>
</evidence>
<sequence>MLSVKYHITYWAAAASAVAIYRLLALYPPSVTAFRLTIGPLAAYTTYTSSKWSFRSNKKTALALYIHQALVTWLLIALGSVTDYFQLPDEEAPKPLDLIHILSAFVTVGVLESLRQNRNDIEPASFRLV</sequence>
<comment type="caution">
    <text evidence="1">The sequence shown here is derived from an EMBL/GenBank/DDBJ whole genome shotgun (WGS) entry which is preliminary data.</text>
</comment>
<name>A0ACC2HYB1_9PEZI</name>
<dbReference type="EMBL" id="JAPESX010002424">
    <property type="protein sequence ID" value="KAJ8107855.1"/>
    <property type="molecule type" value="Genomic_DNA"/>
</dbReference>
<organism evidence="1 2">
    <name type="scientific">Nemania bipapillata</name>
    <dbReference type="NCBI Taxonomy" id="110536"/>
    <lineage>
        <taxon>Eukaryota</taxon>
        <taxon>Fungi</taxon>
        <taxon>Dikarya</taxon>
        <taxon>Ascomycota</taxon>
        <taxon>Pezizomycotina</taxon>
        <taxon>Sordariomycetes</taxon>
        <taxon>Xylariomycetidae</taxon>
        <taxon>Xylariales</taxon>
        <taxon>Xylariaceae</taxon>
        <taxon>Nemania</taxon>
    </lineage>
</organism>
<proteinExistence type="predicted"/>
<dbReference type="Proteomes" id="UP001153334">
    <property type="component" value="Unassembled WGS sequence"/>
</dbReference>